<dbReference type="Proteomes" id="UP000289340">
    <property type="component" value="Chromosome 15"/>
</dbReference>
<keyword evidence="2" id="KW-1185">Reference proteome</keyword>
<comment type="caution">
    <text evidence="1">The sequence shown here is derived from an EMBL/GenBank/DDBJ whole genome shotgun (WGS) entry which is preliminary data.</text>
</comment>
<name>A0A445GS66_GLYSO</name>
<proteinExistence type="predicted"/>
<evidence type="ECO:0000313" key="2">
    <source>
        <dbReference type="Proteomes" id="UP000289340"/>
    </source>
</evidence>
<reference evidence="1 2" key="1">
    <citation type="submission" date="2018-09" db="EMBL/GenBank/DDBJ databases">
        <title>A high-quality reference genome of wild soybean provides a powerful tool to mine soybean genomes.</title>
        <authorList>
            <person name="Xie M."/>
            <person name="Chung C.Y.L."/>
            <person name="Li M.-W."/>
            <person name="Wong F.-L."/>
            <person name="Chan T.-F."/>
            <person name="Lam H.-M."/>
        </authorList>
    </citation>
    <scope>NUCLEOTIDE SEQUENCE [LARGE SCALE GENOMIC DNA]</scope>
    <source>
        <strain evidence="2">cv. W05</strain>
        <tissue evidence="1">Hypocotyl of etiolated seedlings</tissue>
    </source>
</reference>
<protein>
    <submittedName>
        <fullName evidence="1">Uncharacterized protein</fullName>
    </submittedName>
</protein>
<evidence type="ECO:0000313" key="1">
    <source>
        <dbReference type="EMBL" id="RZB64165.1"/>
    </source>
</evidence>
<dbReference type="AlphaFoldDB" id="A0A445GS66"/>
<dbReference type="EMBL" id="QZWG01000015">
    <property type="protein sequence ID" value="RZB64165.1"/>
    <property type="molecule type" value="Genomic_DNA"/>
</dbReference>
<sequence length="54" mass="6033">MPILWAPSCLDSSSLLSLDHLCFRLLGQLLVVGWPKAGGMFVKCYIYQVDMSKT</sequence>
<gene>
    <name evidence="1" type="ORF">D0Y65_040635</name>
</gene>
<organism evidence="1 2">
    <name type="scientific">Glycine soja</name>
    <name type="common">Wild soybean</name>
    <dbReference type="NCBI Taxonomy" id="3848"/>
    <lineage>
        <taxon>Eukaryota</taxon>
        <taxon>Viridiplantae</taxon>
        <taxon>Streptophyta</taxon>
        <taxon>Embryophyta</taxon>
        <taxon>Tracheophyta</taxon>
        <taxon>Spermatophyta</taxon>
        <taxon>Magnoliopsida</taxon>
        <taxon>eudicotyledons</taxon>
        <taxon>Gunneridae</taxon>
        <taxon>Pentapetalae</taxon>
        <taxon>rosids</taxon>
        <taxon>fabids</taxon>
        <taxon>Fabales</taxon>
        <taxon>Fabaceae</taxon>
        <taxon>Papilionoideae</taxon>
        <taxon>50 kb inversion clade</taxon>
        <taxon>NPAAA clade</taxon>
        <taxon>indigoferoid/millettioid clade</taxon>
        <taxon>Phaseoleae</taxon>
        <taxon>Glycine</taxon>
        <taxon>Glycine subgen. Soja</taxon>
    </lineage>
</organism>
<accession>A0A445GS66</accession>